<keyword evidence="2" id="KW-0223">Dioxygenase</keyword>
<dbReference type="InterPro" id="IPR011051">
    <property type="entry name" value="RmlC_Cupin_sf"/>
</dbReference>
<evidence type="ECO:0000313" key="2">
    <source>
        <dbReference type="EMBL" id="MBB4967321.1"/>
    </source>
</evidence>
<keyword evidence="3" id="KW-1185">Reference proteome</keyword>
<organism evidence="2 3">
    <name type="scientific">Saccharothrix violaceirubra</name>
    <dbReference type="NCBI Taxonomy" id="413306"/>
    <lineage>
        <taxon>Bacteria</taxon>
        <taxon>Bacillati</taxon>
        <taxon>Actinomycetota</taxon>
        <taxon>Actinomycetes</taxon>
        <taxon>Pseudonocardiales</taxon>
        <taxon>Pseudonocardiaceae</taxon>
        <taxon>Saccharothrix</taxon>
    </lineage>
</organism>
<accession>A0A7W7WXQ6</accession>
<dbReference type="EMBL" id="JACHJS010000001">
    <property type="protein sequence ID" value="MBB4967321.1"/>
    <property type="molecule type" value="Genomic_DNA"/>
</dbReference>
<protein>
    <submittedName>
        <fullName evidence="2">Quercetin dioxygenase-like cupin family protein</fullName>
    </submittedName>
</protein>
<sequence>MNSGVFHLGEPGELDPRQVLTGPLRALRRVRLAAGESAVLDAPDAEFSLFVLSGDGTVTTGDAQVPLREGVSVTAPLHTRPRITAGAGLDYFLVELAVPDPAPVPGAGPVADEGATVEADRKSGPVSGRAVDEAAGSPTGPDSGRVRGREAGSVSDPEADTAFGHPSGSAGRVAGTHAARAAGGVVEPVSGRPAVRGSGGAPGLSADPDSGQVRGEGAGPVRGDGVGSVSGRVVGWAADRGAGPGGGGP</sequence>
<dbReference type="AlphaFoldDB" id="A0A7W7WXQ6"/>
<dbReference type="Proteomes" id="UP000542674">
    <property type="component" value="Unassembled WGS sequence"/>
</dbReference>
<gene>
    <name evidence="2" type="ORF">F4559_004680</name>
</gene>
<proteinExistence type="predicted"/>
<keyword evidence="2" id="KW-0560">Oxidoreductase</keyword>
<feature type="region of interest" description="Disordered" evidence="1">
    <location>
        <begin position="104"/>
        <end position="229"/>
    </location>
</feature>
<reference evidence="2 3" key="1">
    <citation type="submission" date="2020-08" db="EMBL/GenBank/DDBJ databases">
        <title>Sequencing the genomes of 1000 actinobacteria strains.</title>
        <authorList>
            <person name="Klenk H.-P."/>
        </authorList>
    </citation>
    <scope>NUCLEOTIDE SEQUENCE [LARGE SCALE GENOMIC DNA]</scope>
    <source>
        <strain evidence="2 3">DSM 45084</strain>
    </source>
</reference>
<feature type="compositionally biased region" description="Gly residues" evidence="1">
    <location>
        <begin position="214"/>
        <end position="228"/>
    </location>
</feature>
<evidence type="ECO:0000313" key="3">
    <source>
        <dbReference type="Proteomes" id="UP000542674"/>
    </source>
</evidence>
<dbReference type="SUPFAM" id="SSF51182">
    <property type="entry name" value="RmlC-like cupins"/>
    <property type="match status" value="1"/>
</dbReference>
<dbReference type="GO" id="GO:0051213">
    <property type="term" value="F:dioxygenase activity"/>
    <property type="evidence" value="ECO:0007669"/>
    <property type="project" value="UniProtKB-KW"/>
</dbReference>
<comment type="caution">
    <text evidence="2">The sequence shown here is derived from an EMBL/GenBank/DDBJ whole genome shotgun (WGS) entry which is preliminary data.</text>
</comment>
<name>A0A7W7WXQ6_9PSEU</name>
<dbReference type="RefSeq" id="WP_184671933.1">
    <property type="nucleotide sequence ID" value="NZ_BAABAI010000009.1"/>
</dbReference>
<evidence type="ECO:0000256" key="1">
    <source>
        <dbReference type="SAM" id="MobiDB-lite"/>
    </source>
</evidence>